<name>A0A1H0SPX8_9CLOT</name>
<dbReference type="AlphaFoldDB" id="A0A1H0SPX8"/>
<sequence length="50" mass="6142">MINFLIKVKYYEKNNKNGYDNILFYKYSDFGKWFIKNRENTEILDVVGRV</sequence>
<evidence type="ECO:0000313" key="1">
    <source>
        <dbReference type="EMBL" id="SDP43256.1"/>
    </source>
</evidence>
<evidence type="ECO:0000313" key="2">
    <source>
        <dbReference type="Proteomes" id="UP000198597"/>
    </source>
</evidence>
<dbReference type="EMBL" id="FNJM01000005">
    <property type="protein sequence ID" value="SDP43256.1"/>
    <property type="molecule type" value="Genomic_DNA"/>
</dbReference>
<gene>
    <name evidence="1" type="ORF">SAMN04488529_105142</name>
</gene>
<organism evidence="1 2">
    <name type="scientific">Clostridium gasigenes</name>
    <dbReference type="NCBI Taxonomy" id="94869"/>
    <lineage>
        <taxon>Bacteria</taxon>
        <taxon>Bacillati</taxon>
        <taxon>Bacillota</taxon>
        <taxon>Clostridia</taxon>
        <taxon>Eubacteriales</taxon>
        <taxon>Clostridiaceae</taxon>
        <taxon>Clostridium</taxon>
    </lineage>
</organism>
<reference evidence="1 2" key="1">
    <citation type="submission" date="2016-10" db="EMBL/GenBank/DDBJ databases">
        <authorList>
            <person name="de Groot N.N."/>
        </authorList>
    </citation>
    <scope>NUCLEOTIDE SEQUENCE [LARGE SCALE GENOMIC DNA]</scope>
    <source>
        <strain evidence="1 2">DSM 12272</strain>
    </source>
</reference>
<protein>
    <submittedName>
        <fullName evidence="1">Uncharacterized protein</fullName>
    </submittedName>
</protein>
<dbReference type="STRING" id="94869.SAMN04488529_105142"/>
<dbReference type="RefSeq" id="WP_175490833.1">
    <property type="nucleotide sequence ID" value="NZ_FNJM01000005.1"/>
</dbReference>
<dbReference type="Proteomes" id="UP000198597">
    <property type="component" value="Unassembled WGS sequence"/>
</dbReference>
<keyword evidence="2" id="KW-1185">Reference proteome</keyword>
<accession>A0A1H0SPX8</accession>
<proteinExistence type="predicted"/>